<feature type="transmembrane region" description="Helical" evidence="1">
    <location>
        <begin position="20"/>
        <end position="38"/>
    </location>
</feature>
<evidence type="ECO:0000256" key="1">
    <source>
        <dbReference type="SAM" id="Phobius"/>
    </source>
</evidence>
<dbReference type="Pfam" id="PF14018">
    <property type="entry name" value="DUF4234"/>
    <property type="match status" value="1"/>
</dbReference>
<evidence type="ECO:0000313" key="4">
    <source>
        <dbReference type="EMBL" id="CAB4899055.1"/>
    </source>
</evidence>
<dbReference type="InterPro" id="IPR025328">
    <property type="entry name" value="DUF4234"/>
</dbReference>
<evidence type="ECO:0000313" key="3">
    <source>
        <dbReference type="EMBL" id="CAB4732808.1"/>
    </source>
</evidence>
<protein>
    <submittedName>
        <fullName evidence="3">Unannotated protein</fullName>
    </submittedName>
</protein>
<dbReference type="EMBL" id="CAFBPQ010000008">
    <property type="protein sequence ID" value="CAB5017266.1"/>
    <property type="molecule type" value="Genomic_DNA"/>
</dbReference>
<feature type="transmembrane region" description="Helical" evidence="1">
    <location>
        <begin position="50"/>
        <end position="70"/>
    </location>
</feature>
<dbReference type="AlphaFoldDB" id="A0A6J6SDR5"/>
<feature type="domain" description="DUF4234" evidence="2">
    <location>
        <begin position="15"/>
        <end position="115"/>
    </location>
</feature>
<dbReference type="EMBL" id="CAFBOF010000072">
    <property type="protein sequence ID" value="CAB4990144.1"/>
    <property type="molecule type" value="Genomic_DNA"/>
</dbReference>
<keyword evidence="1" id="KW-1133">Transmembrane helix</keyword>
<dbReference type="EMBL" id="CAFBMM010000009">
    <property type="protein sequence ID" value="CAB4899055.1"/>
    <property type="molecule type" value="Genomic_DNA"/>
</dbReference>
<evidence type="ECO:0000259" key="2">
    <source>
        <dbReference type="Pfam" id="PF14018"/>
    </source>
</evidence>
<dbReference type="EMBL" id="CAEZYK010000102">
    <property type="protein sequence ID" value="CAB4732808.1"/>
    <property type="molecule type" value="Genomic_DNA"/>
</dbReference>
<proteinExistence type="predicted"/>
<keyword evidence="1" id="KW-0472">Membrane</keyword>
<feature type="transmembrane region" description="Helical" evidence="1">
    <location>
        <begin position="90"/>
        <end position="108"/>
    </location>
</feature>
<sequence>MTIPMQGGSNVGKIRNPWTVIGLTIITCGLYHWYWFYMTFQEMKDYSAKGIGGLAALLFAFICAIINIFVEPSEIASLYEADGRESPVSMMTGFWILLPILGGFIWIFKIQSALNGFWESKGAVAG</sequence>
<evidence type="ECO:0000313" key="6">
    <source>
        <dbReference type="EMBL" id="CAB5017266.1"/>
    </source>
</evidence>
<evidence type="ECO:0000313" key="5">
    <source>
        <dbReference type="EMBL" id="CAB4990144.1"/>
    </source>
</evidence>
<gene>
    <name evidence="3" type="ORF">UFOPK2683_01388</name>
    <name evidence="4" type="ORF">UFOPK3605_00378</name>
    <name evidence="5" type="ORF">UFOPK3897_01683</name>
    <name evidence="6" type="ORF">UFOPK4121_00430</name>
</gene>
<accession>A0A6J6SDR5</accession>
<organism evidence="3">
    <name type="scientific">freshwater metagenome</name>
    <dbReference type="NCBI Taxonomy" id="449393"/>
    <lineage>
        <taxon>unclassified sequences</taxon>
        <taxon>metagenomes</taxon>
        <taxon>ecological metagenomes</taxon>
    </lineage>
</organism>
<name>A0A6J6SDR5_9ZZZZ</name>
<reference evidence="3" key="1">
    <citation type="submission" date="2020-05" db="EMBL/GenBank/DDBJ databases">
        <authorList>
            <person name="Chiriac C."/>
            <person name="Salcher M."/>
            <person name="Ghai R."/>
            <person name="Kavagutti S V."/>
        </authorList>
    </citation>
    <scope>NUCLEOTIDE SEQUENCE</scope>
</reference>
<keyword evidence="1" id="KW-0812">Transmembrane</keyword>